<feature type="region of interest" description="Disordered" evidence="1">
    <location>
        <begin position="69"/>
        <end position="114"/>
    </location>
</feature>
<reference evidence="2 3" key="1">
    <citation type="submission" date="2016-03" db="EMBL/GenBank/DDBJ databases">
        <title>Trachymyrmex septentrionalis WGS genome.</title>
        <authorList>
            <person name="Nygaard S."/>
            <person name="Hu H."/>
            <person name="Boomsma J."/>
            <person name="Zhang G."/>
        </authorList>
    </citation>
    <scope>NUCLEOTIDE SEQUENCE [LARGE SCALE GENOMIC DNA]</scope>
    <source>
        <strain evidence="2">Tsep2-gDNA-1</strain>
        <tissue evidence="2">Whole body</tissue>
    </source>
</reference>
<sequence length="130" mass="14937">EYAQDRRQFRVKFKATSGAISLTTRFLPSSSFSQLCRNGPGAAIHSSPRERQFNLAWAEIAISAAQKSPPGVHLLAARPRSNEMSRESKEEFSRRQREREKERDGDRDADETRVDGMSRGCFAYPWRWIC</sequence>
<accession>A0A151K0X7</accession>
<evidence type="ECO:0000313" key="3">
    <source>
        <dbReference type="Proteomes" id="UP000078541"/>
    </source>
</evidence>
<protein>
    <submittedName>
        <fullName evidence="2">Uncharacterized protein</fullName>
    </submittedName>
</protein>
<dbReference type="AlphaFoldDB" id="A0A151K0X7"/>
<feature type="non-terminal residue" evidence="2">
    <location>
        <position position="1"/>
    </location>
</feature>
<keyword evidence="3" id="KW-1185">Reference proteome</keyword>
<proteinExistence type="predicted"/>
<gene>
    <name evidence="2" type="ORF">ALC56_01338</name>
</gene>
<dbReference type="EMBL" id="KQ981250">
    <property type="protein sequence ID" value="KYN44216.1"/>
    <property type="molecule type" value="Genomic_DNA"/>
</dbReference>
<organism evidence="2 3">
    <name type="scientific">Trachymyrmex septentrionalis</name>
    <dbReference type="NCBI Taxonomy" id="34720"/>
    <lineage>
        <taxon>Eukaryota</taxon>
        <taxon>Metazoa</taxon>
        <taxon>Ecdysozoa</taxon>
        <taxon>Arthropoda</taxon>
        <taxon>Hexapoda</taxon>
        <taxon>Insecta</taxon>
        <taxon>Pterygota</taxon>
        <taxon>Neoptera</taxon>
        <taxon>Endopterygota</taxon>
        <taxon>Hymenoptera</taxon>
        <taxon>Apocrita</taxon>
        <taxon>Aculeata</taxon>
        <taxon>Formicoidea</taxon>
        <taxon>Formicidae</taxon>
        <taxon>Myrmicinae</taxon>
        <taxon>Trachymyrmex</taxon>
    </lineage>
</organism>
<evidence type="ECO:0000256" key="1">
    <source>
        <dbReference type="SAM" id="MobiDB-lite"/>
    </source>
</evidence>
<evidence type="ECO:0000313" key="2">
    <source>
        <dbReference type="EMBL" id="KYN44216.1"/>
    </source>
</evidence>
<dbReference type="Proteomes" id="UP000078541">
    <property type="component" value="Unassembled WGS sequence"/>
</dbReference>
<feature type="compositionally biased region" description="Basic and acidic residues" evidence="1">
    <location>
        <begin position="80"/>
        <end position="114"/>
    </location>
</feature>
<name>A0A151K0X7_9HYME</name>